<dbReference type="SUPFAM" id="SSF50182">
    <property type="entry name" value="Sm-like ribonucleoproteins"/>
    <property type="match status" value="1"/>
</dbReference>
<feature type="transmembrane region" description="Helical" evidence="8">
    <location>
        <begin position="553"/>
        <end position="571"/>
    </location>
</feature>
<evidence type="ECO:0000259" key="13">
    <source>
        <dbReference type="Pfam" id="PF25392"/>
    </source>
</evidence>
<dbReference type="InterPro" id="IPR023408">
    <property type="entry name" value="MscS_beta-dom_sf"/>
</dbReference>
<proteinExistence type="inferred from homology"/>
<dbReference type="RefSeq" id="WP_154446942.1">
    <property type="nucleotide sequence ID" value="NZ_WIND01000009.1"/>
</dbReference>
<dbReference type="InterPro" id="IPR010920">
    <property type="entry name" value="LSM_dom_sf"/>
</dbReference>
<keyword evidence="15" id="KW-1185">Reference proteome</keyword>
<feature type="transmembrane region" description="Helical" evidence="8">
    <location>
        <begin position="363"/>
        <end position="382"/>
    </location>
</feature>
<dbReference type="Proteomes" id="UP000474957">
    <property type="component" value="Unassembled WGS sequence"/>
</dbReference>
<evidence type="ECO:0000256" key="5">
    <source>
        <dbReference type="ARBA" id="ARBA00022989"/>
    </source>
</evidence>
<organism evidence="14 15">
    <name type="scientific">Halovulum marinum</name>
    <dbReference type="NCBI Taxonomy" id="2662447"/>
    <lineage>
        <taxon>Bacteria</taxon>
        <taxon>Pseudomonadati</taxon>
        <taxon>Pseudomonadota</taxon>
        <taxon>Alphaproteobacteria</taxon>
        <taxon>Rhodobacterales</taxon>
        <taxon>Paracoccaceae</taxon>
        <taxon>Halovulum</taxon>
    </lineage>
</organism>
<dbReference type="SUPFAM" id="SSF82861">
    <property type="entry name" value="Mechanosensitive channel protein MscS (YggB), transmembrane region"/>
    <property type="match status" value="1"/>
</dbReference>
<evidence type="ECO:0000313" key="15">
    <source>
        <dbReference type="Proteomes" id="UP000474957"/>
    </source>
</evidence>
<feature type="transmembrane region" description="Helical" evidence="8">
    <location>
        <begin position="149"/>
        <end position="167"/>
    </location>
</feature>
<evidence type="ECO:0000256" key="4">
    <source>
        <dbReference type="ARBA" id="ARBA00022692"/>
    </source>
</evidence>
<evidence type="ECO:0000256" key="8">
    <source>
        <dbReference type="SAM" id="Phobius"/>
    </source>
</evidence>
<feature type="transmembrane region" description="Helical" evidence="8">
    <location>
        <begin position="444"/>
        <end position="467"/>
    </location>
</feature>
<evidence type="ECO:0000256" key="9">
    <source>
        <dbReference type="SAM" id="SignalP"/>
    </source>
</evidence>
<dbReference type="InterPro" id="IPR045276">
    <property type="entry name" value="YbiO_bact"/>
</dbReference>
<dbReference type="Gene3D" id="1.10.287.1260">
    <property type="match status" value="1"/>
</dbReference>
<feature type="chain" id="PRO_5026743562" evidence="9">
    <location>
        <begin position="22"/>
        <end position="772"/>
    </location>
</feature>
<reference evidence="14 15" key="1">
    <citation type="submission" date="2019-10" db="EMBL/GenBank/DDBJ databases">
        <title>Cognatihalovulum marinum gen. nov. sp. nov., a new member of the family Rhodobacteraceae isolated from deep seawater of the Northwest Indian Ocean.</title>
        <authorList>
            <person name="Ruan C."/>
            <person name="Wang J."/>
            <person name="Zheng X."/>
            <person name="Song L."/>
            <person name="Zhu Y."/>
            <person name="Huang Y."/>
            <person name="Lu Z."/>
            <person name="Du W."/>
            <person name="Huang L."/>
            <person name="Dai X."/>
        </authorList>
    </citation>
    <scope>NUCLEOTIDE SEQUENCE [LARGE SCALE GENOMIC DNA]</scope>
    <source>
        <strain evidence="14 15">2CG4</strain>
    </source>
</reference>
<feature type="transmembrane region" description="Helical" evidence="8">
    <location>
        <begin position="195"/>
        <end position="216"/>
    </location>
</feature>
<dbReference type="GO" id="GO:0005886">
    <property type="term" value="C:plasma membrane"/>
    <property type="evidence" value="ECO:0007669"/>
    <property type="project" value="UniProtKB-SubCell"/>
</dbReference>
<dbReference type="InterPro" id="IPR057485">
    <property type="entry name" value="YbiO-like_TM1"/>
</dbReference>
<name>A0A6L5Z2F2_9RHOB</name>
<dbReference type="PANTHER" id="PTHR30460:SF0">
    <property type="entry name" value="MODERATE CONDUCTANCE MECHANOSENSITIVE CHANNEL YBIO"/>
    <property type="match status" value="1"/>
</dbReference>
<evidence type="ECO:0000259" key="12">
    <source>
        <dbReference type="Pfam" id="PF21088"/>
    </source>
</evidence>
<comment type="caution">
    <text evidence="14">The sequence shown here is derived from an EMBL/GenBank/DDBJ whole genome shotgun (WGS) entry which is preliminary data.</text>
</comment>
<feature type="transmembrane region" description="Helical" evidence="8">
    <location>
        <begin position="228"/>
        <end position="247"/>
    </location>
</feature>
<dbReference type="PANTHER" id="PTHR30460">
    <property type="entry name" value="MODERATE CONDUCTANCE MECHANOSENSITIVE CHANNEL YBIO"/>
    <property type="match status" value="1"/>
</dbReference>
<feature type="domain" description="Mechanosensitive ion channel transmembrane helices 2/3" evidence="12">
    <location>
        <begin position="533"/>
        <end position="572"/>
    </location>
</feature>
<feature type="domain" description="Mechanosensitive ion channel MscS C-terminal" evidence="11">
    <location>
        <begin position="645"/>
        <end position="731"/>
    </location>
</feature>
<dbReference type="InterPro" id="IPR049278">
    <property type="entry name" value="MS_channel_C"/>
</dbReference>
<dbReference type="EMBL" id="WIND01000009">
    <property type="protein sequence ID" value="MSU90449.1"/>
    <property type="molecule type" value="Genomic_DNA"/>
</dbReference>
<keyword evidence="5 8" id="KW-1133">Transmembrane helix</keyword>
<feature type="transmembrane region" description="Helical" evidence="8">
    <location>
        <begin position="479"/>
        <end position="506"/>
    </location>
</feature>
<dbReference type="AlphaFoldDB" id="A0A6L5Z2F2"/>
<feature type="transmembrane region" description="Helical" evidence="8">
    <location>
        <begin position="267"/>
        <end position="289"/>
    </location>
</feature>
<evidence type="ECO:0000259" key="10">
    <source>
        <dbReference type="Pfam" id="PF00924"/>
    </source>
</evidence>
<accession>A0A6L5Z2F2</accession>
<feature type="domain" description="Moderate conductance mechanosensitive channel YbiO-like transmembrane helix 1" evidence="13">
    <location>
        <begin position="395"/>
        <end position="472"/>
    </location>
</feature>
<keyword evidence="6 8" id="KW-0472">Membrane</keyword>
<evidence type="ECO:0000256" key="3">
    <source>
        <dbReference type="ARBA" id="ARBA00022475"/>
    </source>
</evidence>
<evidence type="ECO:0000256" key="2">
    <source>
        <dbReference type="ARBA" id="ARBA00008017"/>
    </source>
</evidence>
<dbReference type="Gene3D" id="3.30.70.100">
    <property type="match status" value="1"/>
</dbReference>
<dbReference type="Pfam" id="PF00924">
    <property type="entry name" value="MS_channel_2nd"/>
    <property type="match status" value="1"/>
</dbReference>
<evidence type="ECO:0000256" key="6">
    <source>
        <dbReference type="ARBA" id="ARBA00023136"/>
    </source>
</evidence>
<feature type="transmembrane region" description="Helical" evidence="8">
    <location>
        <begin position="295"/>
        <end position="315"/>
    </location>
</feature>
<keyword evidence="9" id="KW-0732">Signal</keyword>
<feature type="transmembrane region" description="Helical" evidence="8">
    <location>
        <begin position="527"/>
        <end position="547"/>
    </location>
</feature>
<protein>
    <submittedName>
        <fullName evidence="14">Mechanosensitive ion channel</fullName>
    </submittedName>
</protein>
<comment type="subcellular location">
    <subcellularLocation>
        <location evidence="1">Cell membrane</location>
        <topology evidence="1">Multi-pass membrane protein</topology>
    </subcellularLocation>
</comment>
<sequence>MLLPLRLTVIWLCLLGAPALAQFTPAAPAETETATEPATDSTTAPASTEALIELLRDDAARAALIRQLEQAAAGESATAADAGAAAADGPAPLTRSLGREISELTQAGLARVTDTLAQLSSQLSNLPQTLGRLGEAADPQVLADALRDLAFVIAVTVAAFVALRWILGRPAAALARRAQGAGWFETAAYQIGYSLLHAAAVVLAWAAGYALTISFYDGFGSIQVRQSLYLNAFVGVGLAKVAGRAILSPKHGSLRLISLSDPAAQSIWRWLNTEIVLLGYGIMLAVPIVARSAGFFAGAALEMALGAIAILYTVVRVVRARRPVANWLYGGTRTDDAAVDTEAAAPDTPAENSRRPVLARFAALWHWPVLGYLLVLLVLVLARPGGVLVPLLKSSALVLATVIGGMMAIDLMTRSARRGVRLAPSIQHRLPLLEKRLNGLLPKILLVLRIAVALVVVAISLDVVGLWDISGWLKDDVGLAFTSTTVSVLLILLFAALVWLALASWVEYRLNPLVGKVPTARETTLLTLLRNASAIALLILTLMFTLSQIGLDIAPLLASAGVLGLAIGFGAQKMVQDIITGIFIQFENAMNVGDVVGVAGIVGVVEKLTVRSVSLRDVQGVFHIIPFSSVDSVSNHMKEFSYHVADMGIAYREDTAQAKQAMFDAFDLLLQDEEHRPNILGEMEWFGLNSFGDSAVVLRSRIKTLPGKQWAIGRAYNQLLKEIFDERGIEIPFPHQTIYFGEDRQGNAPPLHIRADAPLPLADTRSDGSADG</sequence>
<dbReference type="InterPro" id="IPR011066">
    <property type="entry name" value="MscS_channel_C_sf"/>
</dbReference>
<keyword evidence="3" id="KW-1003">Cell membrane</keyword>
<feature type="signal peptide" evidence="9">
    <location>
        <begin position="1"/>
        <end position="21"/>
    </location>
</feature>
<dbReference type="InterPro" id="IPR006685">
    <property type="entry name" value="MscS_channel_2nd"/>
</dbReference>
<evidence type="ECO:0000256" key="7">
    <source>
        <dbReference type="SAM" id="MobiDB-lite"/>
    </source>
</evidence>
<dbReference type="Gene3D" id="2.30.30.60">
    <property type="match status" value="1"/>
</dbReference>
<evidence type="ECO:0000259" key="11">
    <source>
        <dbReference type="Pfam" id="PF21082"/>
    </source>
</evidence>
<dbReference type="GO" id="GO:0008381">
    <property type="term" value="F:mechanosensitive monoatomic ion channel activity"/>
    <property type="evidence" value="ECO:0007669"/>
    <property type="project" value="InterPro"/>
</dbReference>
<keyword evidence="4 8" id="KW-0812">Transmembrane</keyword>
<feature type="transmembrane region" description="Helical" evidence="8">
    <location>
        <begin position="394"/>
        <end position="412"/>
    </location>
</feature>
<dbReference type="Pfam" id="PF25392">
    <property type="entry name" value="MS_channel_TM1"/>
    <property type="match status" value="1"/>
</dbReference>
<dbReference type="InterPro" id="IPR049142">
    <property type="entry name" value="MS_channel_1st"/>
</dbReference>
<dbReference type="SUPFAM" id="SSF82689">
    <property type="entry name" value="Mechanosensitive channel protein MscS (YggB), C-terminal domain"/>
    <property type="match status" value="1"/>
</dbReference>
<evidence type="ECO:0000256" key="1">
    <source>
        <dbReference type="ARBA" id="ARBA00004651"/>
    </source>
</evidence>
<gene>
    <name evidence="14" type="ORF">GE300_12610</name>
</gene>
<dbReference type="Pfam" id="PF21088">
    <property type="entry name" value="MS_channel_1st"/>
    <property type="match status" value="1"/>
</dbReference>
<feature type="domain" description="Mechanosensitive ion channel MscS" evidence="10">
    <location>
        <begin position="574"/>
        <end position="635"/>
    </location>
</feature>
<feature type="region of interest" description="Disordered" evidence="7">
    <location>
        <begin position="752"/>
        <end position="772"/>
    </location>
</feature>
<dbReference type="InterPro" id="IPR011014">
    <property type="entry name" value="MscS_channel_TM-2"/>
</dbReference>
<comment type="similarity">
    <text evidence="2">Belongs to the MscS (TC 1.A.23) family.</text>
</comment>
<dbReference type="Pfam" id="PF21082">
    <property type="entry name" value="MS_channel_3rd"/>
    <property type="match status" value="1"/>
</dbReference>
<evidence type="ECO:0000313" key="14">
    <source>
        <dbReference type="EMBL" id="MSU90449.1"/>
    </source>
</evidence>